<dbReference type="InterPro" id="IPR004843">
    <property type="entry name" value="Calcineurin-like_PHP"/>
</dbReference>
<dbReference type="Gene3D" id="3.60.21.10">
    <property type="match status" value="1"/>
</dbReference>
<accession>A0A2L2BNY2</accession>
<proteinExistence type="predicted"/>
<keyword evidence="3" id="KW-1185">Reference proteome</keyword>
<evidence type="ECO:0000259" key="1">
    <source>
        <dbReference type="Pfam" id="PF00149"/>
    </source>
</evidence>
<dbReference type="EMBL" id="CP026923">
    <property type="protein sequence ID" value="AVG23381.1"/>
    <property type="molecule type" value="Genomic_DNA"/>
</dbReference>
<dbReference type="GO" id="GO:0016020">
    <property type="term" value="C:membrane"/>
    <property type="evidence" value="ECO:0007669"/>
    <property type="project" value="GOC"/>
</dbReference>
<dbReference type="PANTHER" id="PTHR31302">
    <property type="entry name" value="TRANSMEMBRANE PROTEIN WITH METALLOPHOSPHOESTERASE DOMAIN-RELATED"/>
    <property type="match status" value="1"/>
</dbReference>
<dbReference type="PANTHER" id="PTHR31302:SF20">
    <property type="entry name" value="CONSERVED PROTEIN"/>
    <property type="match status" value="1"/>
</dbReference>
<evidence type="ECO:0000313" key="3">
    <source>
        <dbReference type="Proteomes" id="UP000243077"/>
    </source>
</evidence>
<dbReference type="SUPFAM" id="SSF56300">
    <property type="entry name" value="Metallo-dependent phosphatases"/>
    <property type="match status" value="1"/>
</dbReference>
<dbReference type="Proteomes" id="UP000243077">
    <property type="component" value="Chromosome"/>
</dbReference>
<dbReference type="GO" id="GO:0009245">
    <property type="term" value="P:lipid A biosynthetic process"/>
    <property type="evidence" value="ECO:0007669"/>
    <property type="project" value="TreeGrafter"/>
</dbReference>
<dbReference type="AlphaFoldDB" id="A0A2L2BNY2"/>
<dbReference type="KEGG" id="psai:C3B54_11385"/>
<keyword evidence="2" id="KW-0378">Hydrolase</keyword>
<evidence type="ECO:0000313" key="2">
    <source>
        <dbReference type="EMBL" id="AVG23381.1"/>
    </source>
</evidence>
<dbReference type="InterPro" id="IPR051158">
    <property type="entry name" value="Metallophosphoesterase_sf"/>
</dbReference>
<dbReference type="GO" id="GO:0008758">
    <property type="term" value="F:UDP-2,3-diacylglucosamine hydrolase activity"/>
    <property type="evidence" value="ECO:0007669"/>
    <property type="project" value="TreeGrafter"/>
</dbReference>
<reference evidence="2 3" key="1">
    <citation type="submission" date="2018-02" db="EMBL/GenBank/DDBJ databases">
        <title>Complete genome of the streamlined marine actinobacterium Pontimonas salivibrio CL-TW6 adapted to coastal planktonic lifestype.</title>
        <authorList>
            <person name="Cho B.C."/>
            <person name="Hardies S.C."/>
            <person name="Jang G.I."/>
            <person name="Hwang C.Y."/>
        </authorList>
    </citation>
    <scope>NUCLEOTIDE SEQUENCE [LARGE SCALE GENOMIC DNA]</scope>
    <source>
        <strain evidence="2 3">CL-TW6</strain>
    </source>
</reference>
<gene>
    <name evidence="2" type="ORF">C3B54_11385</name>
</gene>
<name>A0A2L2BNY2_9MICO</name>
<dbReference type="Pfam" id="PF00149">
    <property type="entry name" value="Metallophos"/>
    <property type="match status" value="1"/>
</dbReference>
<organism evidence="2 3">
    <name type="scientific">Pontimonas salivibrio</name>
    <dbReference type="NCBI Taxonomy" id="1159327"/>
    <lineage>
        <taxon>Bacteria</taxon>
        <taxon>Bacillati</taxon>
        <taxon>Actinomycetota</taxon>
        <taxon>Actinomycetes</taxon>
        <taxon>Micrococcales</taxon>
        <taxon>Microbacteriaceae</taxon>
        <taxon>Pontimonas</taxon>
    </lineage>
</organism>
<sequence>MGALSALAFAYGVVVERGRYQLRVEQVPILDAGSEPIRILHLSDLHLAPWQKNAVSWIRALGDNPPDLVVGTGDFFGHPSALPQLKEALLPLKGIPGVVVHGSNDRFGPRVVNPFGYLAGPSARVDHGIPLDFDGLTALYDELGWHDIDNGVVSLTIRGSELEFVGLGDAHAGADHTDSLPTWLEAAREQRSDDTAGARSTTTIGVTHAPYRRVLDALVTHGSELIFAGHTHGGQVCVPGIGALTTNCDLPLSRARGLTMWPHGNRASYLNVSAGIGTSIFAPVRFACPPEAVLVTLVGDDIGYA</sequence>
<protein>
    <submittedName>
        <fullName evidence="2">Phosphohydrolase YaeI</fullName>
    </submittedName>
</protein>
<feature type="domain" description="Calcineurin-like phosphoesterase" evidence="1">
    <location>
        <begin position="37"/>
        <end position="233"/>
    </location>
</feature>
<dbReference type="OrthoDB" id="9780884at2"/>
<dbReference type="InterPro" id="IPR029052">
    <property type="entry name" value="Metallo-depent_PP-like"/>
</dbReference>